<organism evidence="1 2">
    <name type="scientific">Streptosporangium algeriense</name>
    <dbReference type="NCBI Taxonomy" id="1682748"/>
    <lineage>
        <taxon>Bacteria</taxon>
        <taxon>Bacillati</taxon>
        <taxon>Actinomycetota</taxon>
        <taxon>Actinomycetes</taxon>
        <taxon>Streptosporangiales</taxon>
        <taxon>Streptosporangiaceae</taxon>
        <taxon>Streptosporangium</taxon>
    </lineage>
</organism>
<accession>A0ABW3DJR2</accession>
<gene>
    <name evidence="1" type="ORF">ACFQ08_05525</name>
</gene>
<dbReference type="EMBL" id="JBHTHX010000102">
    <property type="protein sequence ID" value="MFD0884014.1"/>
    <property type="molecule type" value="Genomic_DNA"/>
</dbReference>
<keyword evidence="2" id="KW-1185">Reference proteome</keyword>
<dbReference type="SUPFAM" id="SSF52540">
    <property type="entry name" value="P-loop containing nucleoside triphosphate hydrolases"/>
    <property type="match status" value="2"/>
</dbReference>
<dbReference type="Gene3D" id="3.40.50.300">
    <property type="entry name" value="P-loop containing nucleotide triphosphate hydrolases"/>
    <property type="match status" value="1"/>
</dbReference>
<evidence type="ECO:0008006" key="3">
    <source>
        <dbReference type="Google" id="ProtNLM"/>
    </source>
</evidence>
<dbReference type="InterPro" id="IPR027417">
    <property type="entry name" value="P-loop_NTPase"/>
</dbReference>
<comment type="caution">
    <text evidence="1">The sequence shown here is derived from an EMBL/GenBank/DDBJ whole genome shotgun (WGS) entry which is preliminary data.</text>
</comment>
<reference evidence="2" key="1">
    <citation type="journal article" date="2019" name="Int. J. Syst. Evol. Microbiol.">
        <title>The Global Catalogue of Microorganisms (GCM) 10K type strain sequencing project: providing services to taxonomists for standard genome sequencing and annotation.</title>
        <authorList>
            <consortium name="The Broad Institute Genomics Platform"/>
            <consortium name="The Broad Institute Genome Sequencing Center for Infectious Disease"/>
            <person name="Wu L."/>
            <person name="Ma J."/>
        </authorList>
    </citation>
    <scope>NUCLEOTIDE SEQUENCE [LARGE SCALE GENOMIC DNA]</scope>
    <source>
        <strain evidence="2">CCUG 62974</strain>
    </source>
</reference>
<proteinExistence type="predicted"/>
<protein>
    <recommendedName>
        <fullName evidence="3">AAA+ ATPase domain-containing protein</fullName>
    </recommendedName>
</protein>
<name>A0ABW3DJR2_9ACTN</name>
<evidence type="ECO:0000313" key="2">
    <source>
        <dbReference type="Proteomes" id="UP001597024"/>
    </source>
</evidence>
<sequence length="340" mass="37447">MHPDPGQPARSDHNIAIWGAPGSGKTTFLAALDIALILKKGPWRVIGADGPSTDFLIEMTTALSHDQRFPPATGALGHYRWFLSRRPEPQPSRRWGRKRKEARAWKIGIDVLDAPGRSFHSQRGRGTDREDLLDNLASSRGIVFLFDPIREFEDGDAFAYLHGVLADLAQRMLATDEFADGMLPHHLAVCVTKFDELRVLKTAQKLSLLSPDPADPYCFPRVGDEDAEELFQALSTVSASGNAGMVLPTLKQFFHPDRIKFFVTSSIGFYLDPMKGRFDPDDFQNLIPEALGSAGGARDPHTPPGSGYRIRGQAHPINVVEPMLWLGQQLSSNGDGKGAR</sequence>
<evidence type="ECO:0000313" key="1">
    <source>
        <dbReference type="EMBL" id="MFD0884014.1"/>
    </source>
</evidence>
<dbReference type="Proteomes" id="UP001597024">
    <property type="component" value="Unassembled WGS sequence"/>
</dbReference>